<feature type="transmembrane region" description="Helical" evidence="8">
    <location>
        <begin position="173"/>
        <end position="197"/>
    </location>
</feature>
<dbReference type="GO" id="GO:0015385">
    <property type="term" value="F:sodium:proton antiporter activity"/>
    <property type="evidence" value="ECO:0007669"/>
    <property type="project" value="TreeGrafter"/>
</dbReference>
<keyword evidence="3 8" id="KW-0813">Transport</keyword>
<feature type="transmembrane region" description="Helical" evidence="8">
    <location>
        <begin position="409"/>
        <end position="429"/>
    </location>
</feature>
<dbReference type="PANTHER" id="PTHR23502">
    <property type="entry name" value="MAJOR FACILITATOR SUPERFAMILY"/>
    <property type="match status" value="1"/>
</dbReference>
<keyword evidence="6 8" id="KW-1133">Transmembrane helix</keyword>
<name>A0A7W6H9D8_9HYPH</name>
<dbReference type="PANTHER" id="PTHR23502:SF132">
    <property type="entry name" value="POLYAMINE TRANSPORTER 2-RELATED"/>
    <property type="match status" value="1"/>
</dbReference>
<protein>
    <recommendedName>
        <fullName evidence="8">Bcr/CflA family efflux transporter</fullName>
    </recommendedName>
</protein>
<evidence type="ECO:0000313" key="10">
    <source>
        <dbReference type="EMBL" id="MBB4000856.1"/>
    </source>
</evidence>
<feature type="transmembrane region" description="Helical" evidence="8">
    <location>
        <begin position="344"/>
        <end position="367"/>
    </location>
</feature>
<dbReference type="EMBL" id="JACIEK010000034">
    <property type="protein sequence ID" value="MBB4000856.1"/>
    <property type="molecule type" value="Genomic_DNA"/>
</dbReference>
<dbReference type="NCBIfam" id="TIGR00710">
    <property type="entry name" value="efflux_Bcr_CflA"/>
    <property type="match status" value="1"/>
</dbReference>
<dbReference type="Pfam" id="PF07690">
    <property type="entry name" value="MFS_1"/>
    <property type="match status" value="1"/>
</dbReference>
<keyword evidence="8" id="KW-0997">Cell inner membrane</keyword>
<keyword evidence="11" id="KW-1185">Reference proteome</keyword>
<dbReference type="Proteomes" id="UP000542776">
    <property type="component" value="Unassembled WGS sequence"/>
</dbReference>
<dbReference type="RefSeq" id="WP_183202920.1">
    <property type="nucleotide sequence ID" value="NZ_JACIEK010000034.1"/>
</dbReference>
<feature type="transmembrane region" description="Helical" evidence="8">
    <location>
        <begin position="203"/>
        <end position="222"/>
    </location>
</feature>
<dbReference type="FunFam" id="1.20.1720.10:FF:000005">
    <property type="entry name" value="Bcr/CflA family efflux transporter"/>
    <property type="match status" value="1"/>
</dbReference>
<proteinExistence type="inferred from homology"/>
<comment type="subcellular location">
    <subcellularLocation>
        <location evidence="8">Cell inner membrane</location>
        <topology evidence="8">Multi-pass membrane protein</topology>
    </subcellularLocation>
    <subcellularLocation>
        <location evidence="1">Cell membrane</location>
        <topology evidence="1">Multi-pass membrane protein</topology>
    </subcellularLocation>
</comment>
<accession>A0A7W6H9D8</accession>
<dbReference type="GO" id="GO:0042910">
    <property type="term" value="F:xenobiotic transmembrane transporter activity"/>
    <property type="evidence" value="ECO:0007669"/>
    <property type="project" value="InterPro"/>
</dbReference>
<dbReference type="GO" id="GO:1990961">
    <property type="term" value="P:xenobiotic detoxification by transmembrane export across the plasma membrane"/>
    <property type="evidence" value="ECO:0007669"/>
    <property type="project" value="InterPro"/>
</dbReference>
<dbReference type="PROSITE" id="PS50850">
    <property type="entry name" value="MFS"/>
    <property type="match status" value="1"/>
</dbReference>
<feature type="domain" description="Major facilitator superfamily (MFS) profile" evidence="9">
    <location>
        <begin position="49"/>
        <end position="433"/>
    </location>
</feature>
<feature type="transmembrane region" description="Helical" evidence="8">
    <location>
        <begin position="114"/>
        <end position="134"/>
    </location>
</feature>
<evidence type="ECO:0000256" key="3">
    <source>
        <dbReference type="ARBA" id="ARBA00022448"/>
    </source>
</evidence>
<keyword evidence="4" id="KW-1003">Cell membrane</keyword>
<dbReference type="GO" id="GO:0005886">
    <property type="term" value="C:plasma membrane"/>
    <property type="evidence" value="ECO:0007669"/>
    <property type="project" value="UniProtKB-SubCell"/>
</dbReference>
<dbReference type="InterPro" id="IPR020846">
    <property type="entry name" value="MFS_dom"/>
</dbReference>
<evidence type="ECO:0000256" key="8">
    <source>
        <dbReference type="RuleBase" id="RU365088"/>
    </source>
</evidence>
<dbReference type="CDD" id="cd17320">
    <property type="entry name" value="MFS_MdfA_MDR_like"/>
    <property type="match status" value="1"/>
</dbReference>
<dbReference type="Gene3D" id="1.20.1720.10">
    <property type="entry name" value="Multidrug resistance protein D"/>
    <property type="match status" value="1"/>
</dbReference>
<feature type="transmembrane region" description="Helical" evidence="8">
    <location>
        <begin position="379"/>
        <end position="403"/>
    </location>
</feature>
<dbReference type="InterPro" id="IPR036259">
    <property type="entry name" value="MFS_trans_sf"/>
</dbReference>
<evidence type="ECO:0000259" key="9">
    <source>
        <dbReference type="PROSITE" id="PS50850"/>
    </source>
</evidence>
<evidence type="ECO:0000256" key="4">
    <source>
        <dbReference type="ARBA" id="ARBA00022475"/>
    </source>
</evidence>
<comment type="similarity">
    <text evidence="2 8">Belongs to the major facilitator superfamily. Bcr/CmlA family.</text>
</comment>
<reference evidence="10 11" key="1">
    <citation type="submission" date="2020-08" db="EMBL/GenBank/DDBJ databases">
        <title>Genomic Encyclopedia of Type Strains, Phase IV (KMG-IV): sequencing the most valuable type-strain genomes for metagenomic binning, comparative biology and taxonomic classification.</title>
        <authorList>
            <person name="Goeker M."/>
        </authorList>
    </citation>
    <scope>NUCLEOTIDE SEQUENCE [LARGE SCALE GENOMIC DNA]</scope>
    <source>
        <strain evidence="10 11">DSM 102238</strain>
    </source>
</reference>
<feature type="transmembrane region" description="Helical" evidence="8">
    <location>
        <begin position="82"/>
        <end position="102"/>
    </location>
</feature>
<evidence type="ECO:0000256" key="2">
    <source>
        <dbReference type="ARBA" id="ARBA00006236"/>
    </source>
</evidence>
<dbReference type="InterPro" id="IPR011701">
    <property type="entry name" value="MFS"/>
</dbReference>
<comment type="caution">
    <text evidence="10">The sequence shown here is derived from an EMBL/GenBank/DDBJ whole genome shotgun (WGS) entry which is preliminary data.</text>
</comment>
<feature type="transmembrane region" description="Helical" evidence="8">
    <location>
        <begin position="49"/>
        <end position="70"/>
    </location>
</feature>
<evidence type="ECO:0000256" key="7">
    <source>
        <dbReference type="ARBA" id="ARBA00023136"/>
    </source>
</evidence>
<dbReference type="InterPro" id="IPR004812">
    <property type="entry name" value="Efflux_drug-R_Bcr/CmlA"/>
</dbReference>
<dbReference type="AlphaFoldDB" id="A0A7W6H9D8"/>
<evidence type="ECO:0000256" key="5">
    <source>
        <dbReference type="ARBA" id="ARBA00022692"/>
    </source>
</evidence>
<feature type="transmembrane region" description="Helical" evidence="8">
    <location>
        <begin position="318"/>
        <end position="338"/>
    </location>
</feature>
<keyword evidence="5 8" id="KW-0812">Transmembrane</keyword>
<dbReference type="SUPFAM" id="SSF103473">
    <property type="entry name" value="MFS general substrate transporter"/>
    <property type="match status" value="1"/>
</dbReference>
<organism evidence="10 11">
    <name type="scientific">Aureimonas pseudogalii</name>
    <dbReference type="NCBI Taxonomy" id="1744844"/>
    <lineage>
        <taxon>Bacteria</taxon>
        <taxon>Pseudomonadati</taxon>
        <taxon>Pseudomonadota</taxon>
        <taxon>Alphaproteobacteria</taxon>
        <taxon>Hyphomicrobiales</taxon>
        <taxon>Aurantimonadaceae</taxon>
        <taxon>Aureimonas</taxon>
    </lineage>
</organism>
<evidence type="ECO:0000256" key="1">
    <source>
        <dbReference type="ARBA" id="ARBA00004651"/>
    </source>
</evidence>
<gene>
    <name evidence="10" type="ORF">GGR04_004737</name>
</gene>
<sequence>MTIASTLPAPDARVDKLTTAALVDTNGDRSAVRPQEPIASATKGHGLRVLAILSALMGFASISTDLYLPAMPTMATALGSDAGTMELTISGYLIGFSLGQLLRGPLGDRYGRRLPVAIGLVLFVIGSAGCALSTDVWHMVGWRVVQAVGACAGVVLARAMVRDLYAGHRAAQMLSTLMTVMAVAPLLGPVVGSQILAVSSWQAIFWTLVGVGVATLVALYTLPETLPEERRNMEPLGRAMARYGMLLRHPRLLGYAGAGAFFYGGVYAYIAGTPFAYITYHHVSPRLYGILFAAGILGIMATNVVNARLVGRLGGLRLLRIGSAGAAVSGILLVTDATTGWGGLWGLVIPLFAFVSMNGLIVANSIAGAMAEFPDRAGTVSALVGAMQYGTGIVGSAMVGVLADGTPRPLGYVIAFAGVGGIVCAWFLVPSKEENSNGSVLSRPAIPASPTN</sequence>
<feature type="transmembrane region" description="Helical" evidence="8">
    <location>
        <begin position="252"/>
        <end position="280"/>
    </location>
</feature>
<evidence type="ECO:0000313" key="11">
    <source>
        <dbReference type="Proteomes" id="UP000542776"/>
    </source>
</evidence>
<keyword evidence="7 8" id="KW-0472">Membrane</keyword>
<feature type="transmembrane region" description="Helical" evidence="8">
    <location>
        <begin position="286"/>
        <end position="306"/>
    </location>
</feature>
<feature type="transmembrane region" description="Helical" evidence="8">
    <location>
        <begin position="140"/>
        <end position="161"/>
    </location>
</feature>
<evidence type="ECO:0000256" key="6">
    <source>
        <dbReference type="ARBA" id="ARBA00022989"/>
    </source>
</evidence>